<organism evidence="2">
    <name type="scientific">Panicum hallii</name>
    <dbReference type="NCBI Taxonomy" id="206008"/>
    <lineage>
        <taxon>Eukaryota</taxon>
        <taxon>Viridiplantae</taxon>
        <taxon>Streptophyta</taxon>
        <taxon>Embryophyta</taxon>
        <taxon>Tracheophyta</taxon>
        <taxon>Spermatophyta</taxon>
        <taxon>Magnoliopsida</taxon>
        <taxon>Liliopsida</taxon>
        <taxon>Poales</taxon>
        <taxon>Poaceae</taxon>
        <taxon>PACMAD clade</taxon>
        <taxon>Panicoideae</taxon>
        <taxon>Panicodae</taxon>
        <taxon>Paniceae</taxon>
        <taxon>Panicinae</taxon>
        <taxon>Panicum</taxon>
        <taxon>Panicum sect. Panicum</taxon>
    </lineage>
</organism>
<dbReference type="PANTHER" id="PTHR46713:SF1">
    <property type="entry name" value="F13M7.16 PROTEIN"/>
    <property type="match status" value="1"/>
</dbReference>
<dbReference type="Proteomes" id="UP000243499">
    <property type="component" value="Chromosome 8"/>
</dbReference>
<dbReference type="EMBL" id="CM008053">
    <property type="protein sequence ID" value="PVH34260.1"/>
    <property type="molecule type" value="Genomic_DNA"/>
</dbReference>
<name>A0A2T8I9C6_9POAL</name>
<evidence type="ECO:0000313" key="2">
    <source>
        <dbReference type="EMBL" id="PVH34260.1"/>
    </source>
</evidence>
<dbReference type="InterPro" id="IPR057766">
    <property type="entry name" value="Znf-C2H2_OTU1-like_C"/>
</dbReference>
<dbReference type="PROSITE" id="PS00028">
    <property type="entry name" value="ZINC_FINGER_C2H2_1"/>
    <property type="match status" value="1"/>
</dbReference>
<gene>
    <name evidence="2" type="ORF">PAHAL_8G181300</name>
</gene>
<sequence>MERQGAATEVNHSAQFIVYSLFPSQICCRARAEFEPIGAAVAKAGLSLWCSDCGMQLRSVEEAQAHTEVTNHANFVESTEAVLNLVCSDCGKPCLSQTEVDLHTKRTGHKDFADKTAKAARPIDLGGLAESGLLLGGHGHILQKVEDWWDFFQHHSAFDSY</sequence>
<accession>A0A2T8I9C6</accession>
<dbReference type="Gramene" id="PVH34260">
    <property type="protein sequence ID" value="PVH34260"/>
    <property type="gene ID" value="PAHAL_8G181300"/>
</dbReference>
<proteinExistence type="predicted"/>
<dbReference type="PANTHER" id="PTHR46713">
    <property type="entry name" value="F13M7.16 PROTEIN"/>
    <property type="match status" value="1"/>
</dbReference>
<dbReference type="InterPro" id="IPR013087">
    <property type="entry name" value="Znf_C2H2_type"/>
</dbReference>
<protein>
    <recommendedName>
        <fullName evidence="1">C2H2-type domain-containing protein</fullName>
    </recommendedName>
</protein>
<dbReference type="Pfam" id="PF24560">
    <property type="entry name" value="zf-C2H2_OTU1_C"/>
    <property type="match status" value="1"/>
</dbReference>
<dbReference type="AlphaFoldDB" id="A0A2T8I9C6"/>
<evidence type="ECO:0000259" key="1">
    <source>
        <dbReference type="PROSITE" id="PS00028"/>
    </source>
</evidence>
<feature type="domain" description="C2H2-type" evidence="1">
    <location>
        <begin position="87"/>
        <end position="109"/>
    </location>
</feature>
<reference evidence="2" key="1">
    <citation type="submission" date="2018-04" db="EMBL/GenBank/DDBJ databases">
        <title>WGS assembly of Panicum hallii.</title>
        <authorList>
            <person name="Lovell J."/>
            <person name="Jenkins J."/>
            <person name="Lowry D."/>
            <person name="Mamidi S."/>
            <person name="Sreedasyam A."/>
            <person name="Weng X."/>
            <person name="Barry K."/>
            <person name="Bonette J."/>
            <person name="Campitelli B."/>
            <person name="Daum C."/>
            <person name="Gordon S."/>
            <person name="Gould B."/>
            <person name="Lipzen A."/>
            <person name="Macqueen A."/>
            <person name="Palacio-Mejia J."/>
            <person name="Plott C."/>
            <person name="Shakirov E."/>
            <person name="Shu S."/>
            <person name="Yoshinaga Y."/>
            <person name="Zane M."/>
            <person name="Rokhsar D."/>
            <person name="Grimwood J."/>
            <person name="Schmutz J."/>
            <person name="Juenger T."/>
        </authorList>
    </citation>
    <scope>NUCLEOTIDE SEQUENCE [LARGE SCALE GENOMIC DNA]</scope>
    <source>
        <strain evidence="2">FIL2</strain>
    </source>
</reference>